<organism evidence="2 3">
    <name type="scientific">Phytophthora fragariaefolia</name>
    <dbReference type="NCBI Taxonomy" id="1490495"/>
    <lineage>
        <taxon>Eukaryota</taxon>
        <taxon>Sar</taxon>
        <taxon>Stramenopiles</taxon>
        <taxon>Oomycota</taxon>
        <taxon>Peronosporomycetes</taxon>
        <taxon>Peronosporales</taxon>
        <taxon>Peronosporaceae</taxon>
        <taxon>Phytophthora</taxon>
    </lineage>
</organism>
<dbReference type="Proteomes" id="UP001165121">
    <property type="component" value="Unassembled WGS sequence"/>
</dbReference>
<dbReference type="OrthoDB" id="126554at2759"/>
<protein>
    <submittedName>
        <fullName evidence="2">Unnamed protein product</fullName>
    </submittedName>
</protein>
<comment type="caution">
    <text evidence="2">The sequence shown here is derived from an EMBL/GenBank/DDBJ whole genome shotgun (WGS) entry which is preliminary data.</text>
</comment>
<accession>A0A9W7CPM1</accession>
<gene>
    <name evidence="2" type="ORF">Pfra01_000985500</name>
</gene>
<feature type="compositionally biased region" description="Basic and acidic residues" evidence="1">
    <location>
        <begin position="32"/>
        <end position="42"/>
    </location>
</feature>
<keyword evidence="3" id="KW-1185">Reference proteome</keyword>
<sequence>MVARAEIRPTSQNEDAGKRSQICAKIAFAGDPRARTMHESPGNHKGKDHNNSPSLGQDHFGWERVYVFELRIMDHNAGVDVVLGTDFMIPAGVRLDLFQANAELPDEVMIPLIKTISMLDEP</sequence>
<evidence type="ECO:0000313" key="3">
    <source>
        <dbReference type="Proteomes" id="UP001165121"/>
    </source>
</evidence>
<evidence type="ECO:0000313" key="2">
    <source>
        <dbReference type="EMBL" id="GMF36305.1"/>
    </source>
</evidence>
<reference evidence="2" key="1">
    <citation type="submission" date="2023-04" db="EMBL/GenBank/DDBJ databases">
        <title>Phytophthora fragariaefolia NBRC 109709.</title>
        <authorList>
            <person name="Ichikawa N."/>
            <person name="Sato H."/>
            <person name="Tonouchi N."/>
        </authorList>
    </citation>
    <scope>NUCLEOTIDE SEQUENCE</scope>
    <source>
        <strain evidence="2">NBRC 109709</strain>
    </source>
</reference>
<name>A0A9W7CPM1_9STRA</name>
<dbReference type="EMBL" id="BSXT01000930">
    <property type="protein sequence ID" value="GMF36305.1"/>
    <property type="molecule type" value="Genomic_DNA"/>
</dbReference>
<proteinExistence type="predicted"/>
<feature type="region of interest" description="Disordered" evidence="1">
    <location>
        <begin position="1"/>
        <end position="56"/>
    </location>
</feature>
<dbReference type="AlphaFoldDB" id="A0A9W7CPM1"/>
<evidence type="ECO:0000256" key="1">
    <source>
        <dbReference type="SAM" id="MobiDB-lite"/>
    </source>
</evidence>